<comment type="subcellular location">
    <subcellularLocation>
        <location evidence="1">Secreted</location>
    </subcellularLocation>
</comment>
<dbReference type="Pfam" id="PF14252">
    <property type="entry name" value="DUF4347"/>
    <property type="match status" value="1"/>
</dbReference>
<dbReference type="Proteomes" id="UP001560019">
    <property type="component" value="Unassembled WGS sequence"/>
</dbReference>
<dbReference type="RefSeq" id="WP_125403184.1">
    <property type="nucleotide sequence ID" value="NZ_JBEHHI010000002.1"/>
</dbReference>
<dbReference type="PRINTS" id="PR00313">
    <property type="entry name" value="CABNDNGRPT"/>
</dbReference>
<dbReference type="Gene3D" id="2.150.10.10">
    <property type="entry name" value="Serralysin-like metalloprotease, C-terminal"/>
    <property type="match status" value="1"/>
</dbReference>
<sequence length="1135" mass="116556">MPLHPVSQFTASLSRIPAARRALYVFDARLDDLALLDRAVPAQARVLHLGAHPDALAAIGAALAANAPVSELVLVAHGTPGRVALGAAGLSAETLADNAETLAGWRAHLAGDARIVLAACASGQGAEGRALTGLLAHLTGAEVVAAEDVLGAGSWAFAGGWTAPEGWAAYPGTLAARASVDVNGAEFDWGQQSYYGEVSSDGRYTVFTHYVSGIVRDLYVYDRLTGTSEAIVRTAPDAGEVIVGDNDPTSYDPGLETFEGQASISGDGRYVAFLHAQQLVPSDTDTTDDLYLYDRDSGEVSLVYEGTYMDYEFSLNEDGSLLAIASRFDTPSVAWSNTIRIVDTATHAVVDVFGSGSSASSFRPSLSDDGRYVAFYSPLAFTVEDTRSVGDLYLLDRDTDSYTLITKNAAGEVGDADYYNGYQASISGDGRYVAFSSHATNLVADDTNGVEDVFVYDRVDDSLERLTFGAEGGEPDRASSAPSISDDGRFVAFTSEANNLGMGADSYSQPDIFVYDRLTGDLRLASGDEDGVARGFSSSDAKVSADGKYVVFQSHNSHIVEDDTNAAGDVFLAEIDRLPVSPYDDVIAMADGGDYVNAGAGDDTVAGGDGDDEIRAGAGNDRVDGGAGADIIALGEGADTVVLAAGGGTDTISDFEVGTDSVEGTGFAVDTVGGDRRLSLDDGSALIFEDVPRNYAPEGEVRLTGTARQGETLTADASRVTDLDGIVAATMRVHWLRDGAEIASAAGPVDGDGRATYTLTQADVGAEIVAELRYVDNFDSAESVASTASAAVVNVNDDPEGGVDIAGAARVGETLTADTGALDDPDGLGAFSYAWLRDGSAISGAGAASYTLTDADLGAAISVRVSYTDGGGTDERVTSAATGSVAVGAAEITGTEGDDELSGSEAADTLRGLGGADTLFGLGGDDVIEGGDGTDTINGGDGDDTILGGDTSADRRDVILGGDGNDTIDAGYGNDQVFGGGGNDTIAGGFGADDLRGQADNDVITGSALSDLVFGGDGDDFVNGGFGFDRINGGAGADSFYHLGIANHGSDWVQDYTAAEGDVLLFGDATASADDFTVRFTHTSSPETGRSGEDDVQEAFVVYRPAGLIVWALVDGGGEASLNVEIGGEVFDLLA</sequence>
<feature type="domain" description="DUF4347" evidence="3">
    <location>
        <begin position="25"/>
        <end position="155"/>
    </location>
</feature>
<dbReference type="InterPro" id="IPR011049">
    <property type="entry name" value="Serralysin-like_metalloprot_C"/>
</dbReference>
<name>A0ABV3XTD8_9RHOB</name>
<evidence type="ECO:0000259" key="3">
    <source>
        <dbReference type="Pfam" id="PF14252"/>
    </source>
</evidence>
<dbReference type="PANTHER" id="PTHR38340">
    <property type="entry name" value="S-LAYER PROTEIN"/>
    <property type="match status" value="1"/>
</dbReference>
<dbReference type="Pfam" id="PF00353">
    <property type="entry name" value="HemolysinCabind"/>
    <property type="match status" value="4"/>
</dbReference>
<gene>
    <name evidence="4" type="ORF">Ga0609869_001807</name>
</gene>
<dbReference type="Gene3D" id="2.120.10.30">
    <property type="entry name" value="TolB, C-terminal domain"/>
    <property type="match status" value="2"/>
</dbReference>
<dbReference type="InterPro" id="IPR011659">
    <property type="entry name" value="WD40"/>
</dbReference>
<keyword evidence="5" id="KW-1185">Reference proteome</keyword>
<evidence type="ECO:0000313" key="5">
    <source>
        <dbReference type="Proteomes" id="UP001560019"/>
    </source>
</evidence>
<dbReference type="InterPro" id="IPR011042">
    <property type="entry name" value="6-blade_b-propeller_TolB-like"/>
</dbReference>
<dbReference type="InterPro" id="IPR050557">
    <property type="entry name" value="RTX_toxin/Mannuronan_C5-epim"/>
</dbReference>
<dbReference type="EMBL" id="JBEHHI010000002">
    <property type="protein sequence ID" value="MEX5728454.1"/>
    <property type="molecule type" value="Genomic_DNA"/>
</dbReference>
<dbReference type="PANTHER" id="PTHR38340:SF1">
    <property type="entry name" value="S-LAYER PROTEIN"/>
    <property type="match status" value="1"/>
</dbReference>
<dbReference type="InterPro" id="IPR025592">
    <property type="entry name" value="DUF4347"/>
</dbReference>
<dbReference type="SUPFAM" id="SSF51120">
    <property type="entry name" value="beta-Roll"/>
    <property type="match status" value="3"/>
</dbReference>
<accession>A0ABV3XTD8</accession>
<organism evidence="4 5">
    <name type="scientific">Rhodovulum iodosum</name>
    <dbReference type="NCBI Taxonomy" id="68291"/>
    <lineage>
        <taxon>Bacteria</taxon>
        <taxon>Pseudomonadati</taxon>
        <taxon>Pseudomonadota</taxon>
        <taxon>Alphaproteobacteria</taxon>
        <taxon>Rhodobacterales</taxon>
        <taxon>Paracoccaceae</taxon>
        <taxon>Rhodovulum</taxon>
    </lineage>
</organism>
<dbReference type="Gene3D" id="2.60.40.2700">
    <property type="match status" value="2"/>
</dbReference>
<evidence type="ECO:0000313" key="4">
    <source>
        <dbReference type="EMBL" id="MEX5728454.1"/>
    </source>
</evidence>
<evidence type="ECO:0000256" key="1">
    <source>
        <dbReference type="ARBA" id="ARBA00004613"/>
    </source>
</evidence>
<dbReference type="SUPFAM" id="SSF82171">
    <property type="entry name" value="DPP6 N-terminal domain-like"/>
    <property type="match status" value="1"/>
</dbReference>
<dbReference type="Pfam" id="PF07676">
    <property type="entry name" value="PD40"/>
    <property type="match status" value="1"/>
</dbReference>
<dbReference type="InterPro" id="IPR001343">
    <property type="entry name" value="Hemolysn_Ca-bd"/>
</dbReference>
<comment type="caution">
    <text evidence="4">The sequence shown here is derived from an EMBL/GenBank/DDBJ whole genome shotgun (WGS) entry which is preliminary data.</text>
</comment>
<reference evidence="4 5" key="1">
    <citation type="submission" date="2024-06" db="EMBL/GenBank/DDBJ databases">
        <title>Genome of Rhodovulum iodosum, a marine photoferrotroph.</title>
        <authorList>
            <person name="Bianchini G."/>
            <person name="Nikeleit V."/>
            <person name="Kappler A."/>
            <person name="Bryce C."/>
            <person name="Sanchez-Baracaldo P."/>
        </authorList>
    </citation>
    <scope>NUCLEOTIDE SEQUENCE [LARGE SCALE GENOMIC DNA]</scope>
    <source>
        <strain evidence="4 5">UT/N1</strain>
    </source>
</reference>
<proteinExistence type="predicted"/>
<protein>
    <submittedName>
        <fullName evidence="4">Ca2+-binding RTX toxin-like protein</fullName>
    </submittedName>
</protein>
<keyword evidence="2" id="KW-0964">Secreted</keyword>
<evidence type="ECO:0000256" key="2">
    <source>
        <dbReference type="ARBA" id="ARBA00022525"/>
    </source>
</evidence>